<evidence type="ECO:0000256" key="1">
    <source>
        <dbReference type="ARBA" id="ARBA00022723"/>
    </source>
</evidence>
<proteinExistence type="predicted"/>
<dbReference type="Gene3D" id="3.30.390.10">
    <property type="entry name" value="Enolase-like, N-terminal domain"/>
    <property type="match status" value="1"/>
</dbReference>
<evidence type="ECO:0000313" key="4">
    <source>
        <dbReference type="EMBL" id="SMR99827.1"/>
    </source>
</evidence>
<dbReference type="AlphaFoldDB" id="A0A1Y6IQA7"/>
<evidence type="ECO:0000313" key="3">
    <source>
        <dbReference type="EMBL" id="MDW6003383.1"/>
    </source>
</evidence>
<dbReference type="InterPro" id="IPR036849">
    <property type="entry name" value="Enolase-like_C_sf"/>
</dbReference>
<keyword evidence="6" id="KW-1185">Reference proteome</keyword>
<feature type="domain" description="Mandelate racemase/muconate lactonizing enzyme C-terminal" evidence="2">
    <location>
        <begin position="146"/>
        <end position="237"/>
    </location>
</feature>
<dbReference type="Proteomes" id="UP001283366">
    <property type="component" value="Unassembled WGS sequence"/>
</dbReference>
<keyword evidence="1" id="KW-0479">Metal-binding</keyword>
<name>A0A1Y6IQA7_9VIBR</name>
<gene>
    <name evidence="4" type="primary">ykfB</name>
    <name evidence="3" type="ORF">SBX37_11035</name>
    <name evidence="4" type="ORF">VIM7927_01060</name>
</gene>
<dbReference type="EMBL" id="FXXI01000001">
    <property type="protein sequence ID" value="SMR99827.1"/>
    <property type="molecule type" value="Genomic_DNA"/>
</dbReference>
<evidence type="ECO:0000259" key="2">
    <source>
        <dbReference type="SMART" id="SM00922"/>
    </source>
</evidence>
<dbReference type="SUPFAM" id="SSF54826">
    <property type="entry name" value="Enolase N-terminal domain-like"/>
    <property type="match status" value="1"/>
</dbReference>
<evidence type="ECO:0000313" key="6">
    <source>
        <dbReference type="Proteomes" id="UP001283366"/>
    </source>
</evidence>
<dbReference type="SUPFAM" id="SSF51604">
    <property type="entry name" value="Enolase C-terminal domain-like"/>
    <property type="match status" value="1"/>
</dbReference>
<dbReference type="PANTHER" id="PTHR48073:SF2">
    <property type="entry name" value="O-SUCCINYLBENZOATE SYNTHASE"/>
    <property type="match status" value="1"/>
</dbReference>
<dbReference type="EMBL" id="JAWRCO010000001">
    <property type="protein sequence ID" value="MDW6003383.1"/>
    <property type="molecule type" value="Genomic_DNA"/>
</dbReference>
<dbReference type="PANTHER" id="PTHR48073">
    <property type="entry name" value="O-SUCCINYLBENZOATE SYNTHASE-RELATED"/>
    <property type="match status" value="1"/>
</dbReference>
<protein>
    <submittedName>
        <fullName evidence="3">Enolase C-terminal domain-like protein</fullName>
    </submittedName>
    <submittedName>
        <fullName evidence="4">L-Ala-D/L-Glu epimerase</fullName>
        <ecNumber evidence="4">5.1.1.-</ecNumber>
    </submittedName>
</protein>
<dbReference type="EC" id="5.1.1.-" evidence="4"/>
<dbReference type="GO" id="GO:0046872">
    <property type="term" value="F:metal ion binding"/>
    <property type="evidence" value="ECO:0007669"/>
    <property type="project" value="UniProtKB-KW"/>
</dbReference>
<dbReference type="RefSeq" id="WP_087479826.1">
    <property type="nucleotide sequence ID" value="NZ_AP024883.1"/>
</dbReference>
<dbReference type="Pfam" id="PF13378">
    <property type="entry name" value="MR_MLE_C"/>
    <property type="match status" value="1"/>
</dbReference>
<dbReference type="Proteomes" id="UP000196125">
    <property type="component" value="Unassembled WGS sequence"/>
</dbReference>
<evidence type="ECO:0000313" key="5">
    <source>
        <dbReference type="Proteomes" id="UP000196125"/>
    </source>
</evidence>
<dbReference type="Gene3D" id="3.20.20.120">
    <property type="entry name" value="Enolase-like C-terminal domain"/>
    <property type="match status" value="1"/>
</dbReference>
<dbReference type="InterPro" id="IPR013342">
    <property type="entry name" value="Mandelate_racemase_C"/>
</dbReference>
<dbReference type="GO" id="GO:0016853">
    <property type="term" value="F:isomerase activity"/>
    <property type="evidence" value="ECO:0007669"/>
    <property type="project" value="UniProtKB-KW"/>
</dbReference>
<keyword evidence="4" id="KW-0413">Isomerase</keyword>
<dbReference type="SFLD" id="SFLDS00001">
    <property type="entry name" value="Enolase"/>
    <property type="match status" value="1"/>
</dbReference>
<sequence length="370" mass="42031">MNINIFKINQDMKNKFDHAESRRSSSDSVVLRFEYKGIESIGESAPRAYVTGHTTDDVIAELKSINIINLIEDICVDGFVESICRLQSVQFAASPCTTCVLEMAILDWIGKKHNLPLWKILNFIQDSTEIFNEFQVTAVMDLSMSPSEFIKNRGPFHVVKIKITNDVYDNVERVSAIRKTLGEDIKIILDANMCWTIDSAEKHIQALKKYNILYYEEPLSKGSFENYQKLRTLFKCRVMLDESVCSFSDLEDAIHYKSCDAVNIRISKNGGLLSSLKMIKICRDNGIKYQIGSQVAEVGPLICAGRHLRSVNADVITYEGGQPDRWFSEYTIEPMPEVNRVRGIAHRIDSAGLGCISNRNLERLGKLYEY</sequence>
<dbReference type="InterPro" id="IPR029017">
    <property type="entry name" value="Enolase-like_N"/>
</dbReference>
<reference evidence="4 5" key="1">
    <citation type="submission" date="2017-05" db="EMBL/GenBank/DDBJ databases">
        <authorList>
            <person name="Song R."/>
            <person name="Chenine A.L."/>
            <person name="Ruprecht R.M."/>
        </authorList>
    </citation>
    <scope>NUCLEOTIDE SEQUENCE [LARGE SCALE GENOMIC DNA]</scope>
    <source>
        <strain evidence="4 5">CECT 7927</strain>
    </source>
</reference>
<dbReference type="OrthoDB" id="9796450at2"/>
<dbReference type="SMART" id="SM00922">
    <property type="entry name" value="MR_MLE"/>
    <property type="match status" value="1"/>
</dbReference>
<dbReference type="InterPro" id="IPR029065">
    <property type="entry name" value="Enolase_C-like"/>
</dbReference>
<reference evidence="3 6" key="2">
    <citation type="submission" date="2023-11" db="EMBL/GenBank/DDBJ databases">
        <title>Plant-associative lifestyle of Vibrio porteresiae and its evolutionary dynamics.</title>
        <authorList>
            <person name="Rameshkumar N."/>
            <person name="Kirti K."/>
        </authorList>
    </citation>
    <scope>NUCLEOTIDE SEQUENCE [LARGE SCALE GENOMIC DNA]</scope>
    <source>
        <strain evidence="3 6">MSSRF38</strain>
    </source>
</reference>
<organism evidence="4 5">
    <name type="scientific">Vibrio mangrovi</name>
    <dbReference type="NCBI Taxonomy" id="474394"/>
    <lineage>
        <taxon>Bacteria</taxon>
        <taxon>Pseudomonadati</taxon>
        <taxon>Pseudomonadota</taxon>
        <taxon>Gammaproteobacteria</taxon>
        <taxon>Vibrionales</taxon>
        <taxon>Vibrionaceae</taxon>
        <taxon>Vibrio</taxon>
    </lineage>
</organism>
<accession>A0A1Y6IQA7</accession>